<protein>
    <recommendedName>
        <fullName evidence="1">SEFIR domain-containing protein</fullName>
    </recommendedName>
</protein>
<keyword evidence="3" id="KW-1185">Reference proteome</keyword>
<reference evidence="3" key="1">
    <citation type="journal article" date="2019" name="Int. J. Syst. Evol. Microbiol.">
        <title>The Global Catalogue of Microorganisms (GCM) 10K type strain sequencing project: providing services to taxonomists for standard genome sequencing and annotation.</title>
        <authorList>
            <consortium name="The Broad Institute Genomics Platform"/>
            <consortium name="The Broad Institute Genome Sequencing Center for Infectious Disease"/>
            <person name="Wu L."/>
            <person name="Ma J."/>
        </authorList>
    </citation>
    <scope>NUCLEOTIDE SEQUENCE [LARGE SCALE GENOMIC DNA]</scope>
    <source>
        <strain evidence="3">CGMCC 1.6375</strain>
    </source>
</reference>
<dbReference type="InterPro" id="IPR000157">
    <property type="entry name" value="TIR_dom"/>
</dbReference>
<dbReference type="Gene3D" id="3.40.50.10140">
    <property type="entry name" value="Toll/interleukin-1 receptor homology (TIR) domain"/>
    <property type="match status" value="1"/>
</dbReference>
<comment type="caution">
    <text evidence="2">The sequence shown here is derived from an EMBL/GenBank/DDBJ whole genome shotgun (WGS) entry which is preliminary data.</text>
</comment>
<dbReference type="InterPro" id="IPR013568">
    <property type="entry name" value="SEFIR_dom"/>
</dbReference>
<organism evidence="2 3">
    <name type="scientific">Dyadobacter beijingensis</name>
    <dbReference type="NCBI Taxonomy" id="365489"/>
    <lineage>
        <taxon>Bacteria</taxon>
        <taxon>Pseudomonadati</taxon>
        <taxon>Bacteroidota</taxon>
        <taxon>Cytophagia</taxon>
        <taxon>Cytophagales</taxon>
        <taxon>Spirosomataceae</taxon>
        <taxon>Dyadobacter</taxon>
    </lineage>
</organism>
<evidence type="ECO:0000259" key="1">
    <source>
        <dbReference type="PROSITE" id="PS51534"/>
    </source>
</evidence>
<dbReference type="EMBL" id="BMLI01000004">
    <property type="protein sequence ID" value="GGN14212.1"/>
    <property type="molecule type" value="Genomic_DNA"/>
</dbReference>
<evidence type="ECO:0000313" key="3">
    <source>
        <dbReference type="Proteomes" id="UP000632339"/>
    </source>
</evidence>
<accession>A0ABQ2IL74</accession>
<proteinExistence type="predicted"/>
<dbReference type="RefSeq" id="WP_019945512.1">
    <property type="nucleotide sequence ID" value="NZ_BMLI01000004.1"/>
</dbReference>
<gene>
    <name evidence="2" type="ORF">GCM10010967_58070</name>
</gene>
<evidence type="ECO:0000313" key="2">
    <source>
        <dbReference type="EMBL" id="GGN14212.1"/>
    </source>
</evidence>
<name>A0ABQ2IL74_9BACT</name>
<dbReference type="InterPro" id="IPR035897">
    <property type="entry name" value="Toll_tir_struct_dom_sf"/>
</dbReference>
<dbReference type="Proteomes" id="UP000632339">
    <property type="component" value="Unassembled WGS sequence"/>
</dbReference>
<dbReference type="PROSITE" id="PS51534">
    <property type="entry name" value="SEFIR"/>
    <property type="match status" value="1"/>
</dbReference>
<feature type="domain" description="SEFIR" evidence="1">
    <location>
        <begin position="7"/>
        <end position="145"/>
    </location>
</feature>
<dbReference type="Pfam" id="PF13676">
    <property type="entry name" value="TIR_2"/>
    <property type="match status" value="1"/>
</dbReference>
<sequence>MEQEPARKKVFISYSWSGQQHEDWVLMLAHRLNGEGGGVHVVLDKWDLKEGNDKYVFMEQMVHADDIDRVLMICDRKYAEKADGRKGGVGTETTIISSNVYENAKQEKFIPIATELDENNQPYLPHYLKSRIYIDMSSDDQFEESFEKLLRNIYDRPAHARPKLGSPPKHIFEDTPLTYKITSMLRGLQGIIDKNPGRLNSFSSEFLEALIESLRSIEVRFSGTDPEKTGEEILEAIQKSTPLRDEYIAFLNKLTKNSESFDMDILTGFLENLHSLTEADSSLGGWRERDFAHFQFIANEFFLYTVGISMQNESHGLLDQIFNSRYFVKRRYGVDQLGEPYYLVFDYRVKAFDDYYNKQNGKSFYSPQADLLVKRIPTGYTKLIVTEADLLCSFITQFKDSYWFPQTYIYRDERSVIPYLSKLASKKNFEKVKKIFEIENLEEFKAKLAHIASQPNDFRGYPHSFSNIPSVSHMLDASKIAIFR</sequence>
<dbReference type="SUPFAM" id="SSF52200">
    <property type="entry name" value="Toll/Interleukin receptor TIR domain"/>
    <property type="match status" value="1"/>
</dbReference>